<dbReference type="EMBL" id="AK154501">
    <property type="protein sequence ID" value="BAE32632.1"/>
    <property type="molecule type" value="mRNA"/>
</dbReference>
<proteinExistence type="evidence at transcript level"/>
<reference evidence="2" key="2">
    <citation type="journal article" date="2000" name="Genome Res.">
        <title>Normalization and subtraction of cap-trapper-selected cDNAs to prepare full-length cDNA libraries for rapid discovery of new genes.</title>
        <authorList>
            <person name="Carninci P."/>
            <person name="Shibata Y."/>
            <person name="Hayatsu N."/>
            <person name="Sugahara Y."/>
            <person name="Shibata K."/>
            <person name="Itoh M."/>
            <person name="Konno H."/>
            <person name="Okazaki Y."/>
            <person name="Muramatsu M."/>
            <person name="Hayashizaki Y."/>
        </authorList>
    </citation>
    <scope>NUCLEOTIDE SEQUENCE</scope>
    <source>
        <strain evidence="2">NOD</strain>
    </source>
</reference>
<dbReference type="MGI" id="MGI:3704344">
    <property type="gene designation" value="F630040L22Rik"/>
</dbReference>
<dbReference type="AlphaFoldDB" id="Q3U403"/>
<feature type="region of interest" description="Disordered" evidence="1">
    <location>
        <begin position="100"/>
        <end position="124"/>
    </location>
</feature>
<reference evidence="2" key="1">
    <citation type="journal article" date="1999" name="Methods Enzymol.">
        <title>High-efficiency full-length cDNA cloning.</title>
        <authorList>
            <person name="Carninci P."/>
            <person name="Hayashizaki Y."/>
        </authorList>
    </citation>
    <scope>NUCLEOTIDE SEQUENCE</scope>
    <source>
        <strain evidence="2">NOD</strain>
    </source>
</reference>
<organism evidence="2">
    <name type="scientific">Mus musculus</name>
    <name type="common">Mouse</name>
    <dbReference type="NCBI Taxonomy" id="10090"/>
    <lineage>
        <taxon>Eukaryota</taxon>
        <taxon>Metazoa</taxon>
        <taxon>Chordata</taxon>
        <taxon>Craniata</taxon>
        <taxon>Vertebrata</taxon>
        <taxon>Euteleostomi</taxon>
        <taxon>Mammalia</taxon>
        <taxon>Eutheria</taxon>
        <taxon>Euarchontoglires</taxon>
        <taxon>Glires</taxon>
        <taxon>Rodentia</taxon>
        <taxon>Myomorpha</taxon>
        <taxon>Muroidea</taxon>
        <taxon>Muridae</taxon>
        <taxon>Murinae</taxon>
        <taxon>Mus</taxon>
        <taxon>Mus</taxon>
    </lineage>
</organism>
<reference evidence="2" key="6">
    <citation type="submission" date="2004-03" db="EMBL/GenBank/DDBJ databases">
        <authorList>
            <person name="Arakawa T."/>
            <person name="Carninci P."/>
            <person name="Fukuda S."/>
            <person name="Hashizume W."/>
            <person name="Hayashida K."/>
            <person name="Hori F."/>
            <person name="Iida J."/>
            <person name="Imamura K."/>
            <person name="Imotani K."/>
            <person name="Itoh M."/>
            <person name="Kanagawa S."/>
            <person name="Kawai J."/>
            <person name="Kojima M."/>
            <person name="Konno H."/>
            <person name="Murata M."/>
            <person name="Nakamura M."/>
            <person name="Ninomiya N."/>
            <person name="Nishiyori H."/>
            <person name="Nomura K."/>
            <person name="Ohno M."/>
            <person name="Sakazume N."/>
            <person name="Sano H."/>
            <person name="Sasaki D."/>
            <person name="Shibata K."/>
            <person name="Shiraki T."/>
            <person name="Tagami M."/>
            <person name="Tagami Y."/>
            <person name="Waki K."/>
            <person name="Watahiki A."/>
            <person name="Muramatsu M."/>
            <person name="Hayashizaki Y."/>
        </authorList>
    </citation>
    <scope>NUCLEOTIDE SEQUENCE</scope>
    <source>
        <strain evidence="2">NOD</strain>
    </source>
</reference>
<evidence type="ECO:0000313" key="3">
    <source>
        <dbReference type="MGI" id="MGI:3704344"/>
    </source>
</evidence>
<dbReference type="AGR" id="MGI:3704344"/>
<name>Q3U403_MOUSE</name>
<evidence type="ECO:0000313" key="2">
    <source>
        <dbReference type="EMBL" id="BAE32632.1"/>
    </source>
</evidence>
<reference evidence="2" key="8">
    <citation type="journal article" date="2005" name="Science">
        <title>Antisense Transcription in the Mammalian Transcriptome.</title>
        <authorList>
            <consortium name="RIKEN Genome Exploration Research Group and Genome Science Group (Genome Network Project Core Group) and the FANTOM Consortium"/>
        </authorList>
    </citation>
    <scope>NUCLEOTIDE SEQUENCE</scope>
    <source>
        <strain evidence="2">NOD</strain>
    </source>
</reference>
<gene>
    <name evidence="3" type="primary">F630040L22Rik</name>
    <name evidence="3" type="synonym">Bsn</name>
</gene>
<reference evidence="2" key="5">
    <citation type="journal article" date="2002" name="Nature">
        <title>Analysis of the mouse transcriptome based on functional annotation of 60,770 full-length cDNAs.</title>
        <authorList>
            <consortium name="The FANTOM Consortium and the RIKEN Genome Exploration Research Group Phase I and II Team"/>
        </authorList>
    </citation>
    <scope>NUCLEOTIDE SEQUENCE</scope>
    <source>
        <strain evidence="2">NOD</strain>
    </source>
</reference>
<protein>
    <submittedName>
        <fullName evidence="2">Uncharacterized protein</fullName>
    </submittedName>
</protein>
<reference evidence="2" key="4">
    <citation type="journal article" date="2001" name="Nature">
        <title>Functional annotation of a full-length mouse cDNA collection.</title>
        <authorList>
            <consortium name="The RIKEN Genome Exploration Research Group Phase II Team and the FANTOM Consortium"/>
        </authorList>
    </citation>
    <scope>NUCLEOTIDE SEQUENCE</scope>
    <source>
        <strain evidence="2">NOD</strain>
    </source>
</reference>
<accession>Q3U403</accession>
<reference evidence="2" key="3">
    <citation type="journal article" date="2000" name="Genome Res.">
        <title>RIKEN integrated sequence analysis (RISA) system--384-format sequencing pipeline with 384 multicapillary sequencer.</title>
        <authorList>
            <person name="Shibata K."/>
            <person name="Itoh M."/>
            <person name="Aizawa K."/>
            <person name="Nagaoka S."/>
            <person name="Sasaki N."/>
            <person name="Carninci P."/>
            <person name="Konno H."/>
            <person name="Akiyama J."/>
            <person name="Nishi K."/>
            <person name="Kitsunai T."/>
            <person name="Tashiro H."/>
            <person name="Itoh M."/>
            <person name="Sumi N."/>
            <person name="Ishii Y."/>
            <person name="Nakamura S."/>
            <person name="Hazama M."/>
            <person name="Nishine T."/>
            <person name="Harada A."/>
            <person name="Yamamoto R."/>
            <person name="Matsumoto H."/>
            <person name="Sakaguchi S."/>
            <person name="Ikegami T."/>
            <person name="Kashiwagi K."/>
            <person name="Fujiwake S."/>
            <person name="Inoue K."/>
            <person name="Togawa Y."/>
            <person name="Izawa M."/>
            <person name="Ohara E."/>
            <person name="Watahiki M."/>
            <person name="Yoneda Y."/>
            <person name="Ishikawa T."/>
            <person name="Ozawa K."/>
            <person name="Tanaka T."/>
            <person name="Matsuura S."/>
            <person name="Kawai J."/>
            <person name="Okazaki Y."/>
            <person name="Muramatsu M."/>
            <person name="Inoue Y."/>
            <person name="Kira A."/>
            <person name="Hayashizaki Y."/>
        </authorList>
    </citation>
    <scope>NUCLEOTIDE SEQUENCE</scope>
    <source>
        <strain evidence="2">NOD</strain>
    </source>
</reference>
<sequence length="180" mass="18336">MEPAGGLVAQDPAVAAAAVAAVVSVADVMLCPRVSAWMMVAATAAVLEPPADLASVAEPGCLPLAAVQKAQCGPAGSPFCSQRHGGMLTEPGTTVNNQQSWGTRADPSSAWQGQGWPEGEVGPRGDPCPERAVWQPAVLAPHQRGGLSASRGHCGAGVPWLRYAGLDHPHHEAIGPPPHS</sequence>
<evidence type="ECO:0000256" key="1">
    <source>
        <dbReference type="SAM" id="MobiDB-lite"/>
    </source>
</evidence>
<reference evidence="2" key="7">
    <citation type="journal article" date="2005" name="Science">
        <title>The Transcriptional Landscape of the Mammalian Genome.</title>
        <authorList>
            <consortium name="The FANTOM Consortium"/>
            <consortium name="Riken Genome Exploration Research Group and Genome Science Group (Genome Network Project Core Group)"/>
        </authorList>
    </citation>
    <scope>NUCLEOTIDE SEQUENCE</scope>
    <source>
        <strain evidence="2">NOD</strain>
    </source>
</reference>